<sequence length="90" mass="10178">MHEEDYVRFHSHAVSILSLTFKIHEQLLMLTLSLAFPFLVPTQHATLWRPFDLQLGTATSRRESETRQTRVLCLTSGPTLPHPPVIGCGP</sequence>
<keyword evidence="2" id="KW-1185">Reference proteome</keyword>
<evidence type="ECO:0000313" key="1">
    <source>
        <dbReference type="EMBL" id="MPC17902.1"/>
    </source>
</evidence>
<name>A0A5B7D9I6_PORTR</name>
<gene>
    <name evidence="1" type="ORF">E2C01_010772</name>
</gene>
<dbReference type="EMBL" id="VSRR010000629">
    <property type="protein sequence ID" value="MPC17902.1"/>
    <property type="molecule type" value="Genomic_DNA"/>
</dbReference>
<evidence type="ECO:0000313" key="2">
    <source>
        <dbReference type="Proteomes" id="UP000324222"/>
    </source>
</evidence>
<accession>A0A5B7D9I6</accession>
<protein>
    <submittedName>
        <fullName evidence="1">Uncharacterized protein</fullName>
    </submittedName>
</protein>
<reference evidence="1 2" key="1">
    <citation type="submission" date="2019-05" db="EMBL/GenBank/DDBJ databases">
        <title>Another draft genome of Portunus trituberculatus and its Hox gene families provides insights of decapod evolution.</title>
        <authorList>
            <person name="Jeong J.-H."/>
            <person name="Song I."/>
            <person name="Kim S."/>
            <person name="Choi T."/>
            <person name="Kim D."/>
            <person name="Ryu S."/>
            <person name="Kim W."/>
        </authorList>
    </citation>
    <scope>NUCLEOTIDE SEQUENCE [LARGE SCALE GENOMIC DNA]</scope>
    <source>
        <tissue evidence="1">Muscle</tissue>
    </source>
</reference>
<dbReference type="AlphaFoldDB" id="A0A5B7D9I6"/>
<comment type="caution">
    <text evidence="1">The sequence shown here is derived from an EMBL/GenBank/DDBJ whole genome shotgun (WGS) entry which is preliminary data.</text>
</comment>
<proteinExistence type="predicted"/>
<dbReference type="Proteomes" id="UP000324222">
    <property type="component" value="Unassembled WGS sequence"/>
</dbReference>
<organism evidence="1 2">
    <name type="scientific">Portunus trituberculatus</name>
    <name type="common">Swimming crab</name>
    <name type="synonym">Neptunus trituberculatus</name>
    <dbReference type="NCBI Taxonomy" id="210409"/>
    <lineage>
        <taxon>Eukaryota</taxon>
        <taxon>Metazoa</taxon>
        <taxon>Ecdysozoa</taxon>
        <taxon>Arthropoda</taxon>
        <taxon>Crustacea</taxon>
        <taxon>Multicrustacea</taxon>
        <taxon>Malacostraca</taxon>
        <taxon>Eumalacostraca</taxon>
        <taxon>Eucarida</taxon>
        <taxon>Decapoda</taxon>
        <taxon>Pleocyemata</taxon>
        <taxon>Brachyura</taxon>
        <taxon>Eubrachyura</taxon>
        <taxon>Portunoidea</taxon>
        <taxon>Portunidae</taxon>
        <taxon>Portuninae</taxon>
        <taxon>Portunus</taxon>
    </lineage>
</organism>